<sequence>MLEVNLARRTPAIRPAAVASAGPIRIAPETGEGRLSFRAKAKALGGREDVAGFAVDGAINSRKSDGDTASLRLGPDEWLFICPEGDIDDAMSAIERAMDGAAHSLVDVSHRDVTFTVSGQNADAVINAGCPLDLSLDRFPVGTASRTVFGKSDIVLARVGHHDFRVTTWRSFAPYVHGLLLDAAKDYAG</sequence>
<keyword evidence="2" id="KW-1185">Reference proteome</keyword>
<evidence type="ECO:0000313" key="1">
    <source>
        <dbReference type="EMBL" id="SMC93146.1"/>
    </source>
</evidence>
<dbReference type="Pfam" id="PF04268">
    <property type="entry name" value="SoxG"/>
    <property type="match status" value="1"/>
</dbReference>
<dbReference type="EMBL" id="FWXR01000013">
    <property type="protein sequence ID" value="SMC93146.1"/>
    <property type="molecule type" value="Genomic_DNA"/>
</dbReference>
<organism evidence="1 2">
    <name type="scientific">Fulvimarina manganoxydans</name>
    <dbReference type="NCBI Taxonomy" id="937218"/>
    <lineage>
        <taxon>Bacteria</taxon>
        <taxon>Pseudomonadati</taxon>
        <taxon>Pseudomonadota</taxon>
        <taxon>Alphaproteobacteria</taxon>
        <taxon>Hyphomicrobiales</taxon>
        <taxon>Aurantimonadaceae</taxon>
        <taxon>Fulvimarina</taxon>
    </lineage>
</organism>
<dbReference type="RefSeq" id="WP_084410844.1">
    <property type="nucleotide sequence ID" value="NZ_FWXR01000013.1"/>
</dbReference>
<dbReference type="AlphaFoldDB" id="A0A1W2D7I5"/>
<dbReference type="InterPro" id="IPR027266">
    <property type="entry name" value="TrmE/GcvT-like"/>
</dbReference>
<dbReference type="SUPFAM" id="SSF103025">
    <property type="entry name" value="Folate-binding domain"/>
    <property type="match status" value="1"/>
</dbReference>
<evidence type="ECO:0000313" key="2">
    <source>
        <dbReference type="Proteomes" id="UP000192656"/>
    </source>
</evidence>
<proteinExistence type="predicted"/>
<dbReference type="STRING" id="937218.SAMN06297251_11317"/>
<dbReference type="Proteomes" id="UP000192656">
    <property type="component" value="Unassembled WGS sequence"/>
</dbReference>
<dbReference type="Gene3D" id="3.30.1360.120">
    <property type="entry name" value="Probable tRNA modification gtpase trme, domain 1"/>
    <property type="match status" value="1"/>
</dbReference>
<accession>A0A1W2D7I5</accession>
<protein>
    <submittedName>
        <fullName evidence="1">Sarcosine oxidase subunit gamma</fullName>
    </submittedName>
</protein>
<dbReference type="InterPro" id="IPR007375">
    <property type="entry name" value="SoxG"/>
</dbReference>
<dbReference type="Gene3D" id="3.30.70.1520">
    <property type="entry name" value="Heterotetrameric sarcosine oxidase"/>
    <property type="match status" value="1"/>
</dbReference>
<name>A0A1W2D7I5_9HYPH</name>
<reference evidence="1 2" key="1">
    <citation type="submission" date="2017-04" db="EMBL/GenBank/DDBJ databases">
        <authorList>
            <person name="Afonso C.L."/>
            <person name="Miller P.J."/>
            <person name="Scott M.A."/>
            <person name="Spackman E."/>
            <person name="Goraichik I."/>
            <person name="Dimitrov K.M."/>
            <person name="Suarez D.L."/>
            <person name="Swayne D.E."/>
        </authorList>
    </citation>
    <scope>NUCLEOTIDE SEQUENCE [LARGE SCALE GENOMIC DNA]</scope>
    <source>
        <strain evidence="1 2">CGMCC 1.10972</strain>
    </source>
</reference>
<gene>
    <name evidence="1" type="ORF">SAMN06297251_11317</name>
</gene>